<dbReference type="Gene3D" id="1.10.8.10">
    <property type="entry name" value="DNA helicase RuvA subunit, C-terminal domain"/>
    <property type="match status" value="1"/>
</dbReference>
<dbReference type="PANTHER" id="PTHR12547">
    <property type="entry name" value="CCCH ZINC FINGER/TIS11-RELATED"/>
    <property type="match status" value="1"/>
</dbReference>
<feature type="domain" description="UBA" evidence="7">
    <location>
        <begin position="462"/>
        <end position="503"/>
    </location>
</feature>
<keyword evidence="3 5" id="KW-0863">Zinc-finger</keyword>
<proteinExistence type="predicted"/>
<feature type="region of interest" description="Disordered" evidence="6">
    <location>
        <begin position="854"/>
        <end position="874"/>
    </location>
</feature>
<dbReference type="Gene3D" id="4.10.1000.10">
    <property type="entry name" value="Zinc finger, CCCH-type"/>
    <property type="match status" value="4"/>
</dbReference>
<sequence>MTAEIRVCVCGLCGQDVDPEKESHIQSTCSISKCGSTIWHLECIRDYLESGRGDKKPFIGTKKALKQLVEDAEHHEPARKKNKKQIQGAQHLPPKAPLVKGETGYLPAKKPAPKAIERREPQHNSFEFYISCNRPRKRHEREGNCPEGIACPRAHSLEELRTLAAIQQTNLAANFKTERCSAYDTTQTCPRGEMCVFAHGSKQLRMEAAIQARKLPVDFKCHLCPLWWAGETCPNGDHCSKAHGLQELRLQAAINQKLIKDLYKTQRCTKLHCKGPLGQATCWFFHSDQDEMKPLSYKSQFCKTWQETGTCEYGEDCHFAHDAKELIIQTVASKFVEKSVAEDDTVSQFSNEDSVDLHGRREVGIVPQSVLNGKMPIGTPQGKQRRKAAKGVALQLCAHFERTGQCPDPKCRFAHGMEDLKQRQARAKGGEEGRAAAGKAFNPALAPAPRKLSPAVLEAIRSHKLQAAVSTLMGMGFSFSAAENAARNTGANADMAAQLLLDGGGYHEAGVTQVPVKEEVDALCVIADSLDVSTKDVEAEVLRCHGDHLKAMQELESIKLNGGKRVPPNRPPTIYEEDHNHEYLNQGWKNMAQPTWDPTEAAGSSAPVASSHLWKPALLPHYSPASIPLPFHAPQAQHEDIGAVAETEEWQQYRPEDFGPDPAHATGSDPEAELQAALNASLADAPPLGPATGFKSPVADQHINGARPVTQHAQQPPPSSPILSQQTQKQPGSNPVTSMAPAVPQQPVPIPKPAVAPHANSASRNWFPATSDTAAFQPTSAQTLPDALANLHIAPLQPGSVDSYNGGLASGEVTPQPSVNHDLSPQSVIPLGTGPATDVNALLPWLTGYTKIEPKAEQPAPAPSKAAAGGGPDDFDNLMAVLMS</sequence>
<keyword evidence="1 5" id="KW-0479">Metal-binding</keyword>
<evidence type="ECO:0000256" key="3">
    <source>
        <dbReference type="ARBA" id="ARBA00022771"/>
    </source>
</evidence>
<keyword evidence="10" id="KW-1185">Reference proteome</keyword>
<feature type="compositionally biased region" description="Low complexity" evidence="6">
    <location>
        <begin position="857"/>
        <end position="867"/>
    </location>
</feature>
<evidence type="ECO:0000313" key="9">
    <source>
        <dbReference type="EMBL" id="KAK9903429.1"/>
    </source>
</evidence>
<gene>
    <name evidence="9" type="ORF">WJX75_005335</name>
</gene>
<feature type="region of interest" description="Disordered" evidence="6">
    <location>
        <begin position="708"/>
        <end position="766"/>
    </location>
</feature>
<protein>
    <submittedName>
        <fullName evidence="9">Uncharacterized protein</fullName>
    </submittedName>
</protein>
<dbReference type="SMART" id="SM00356">
    <property type="entry name" value="ZnF_C3H1"/>
    <property type="match status" value="5"/>
</dbReference>
<dbReference type="InterPro" id="IPR036855">
    <property type="entry name" value="Znf_CCCH_sf"/>
</dbReference>
<name>A0ABR2YDX8_9CHLO</name>
<dbReference type="Proteomes" id="UP001491310">
    <property type="component" value="Unassembled WGS sequence"/>
</dbReference>
<feature type="zinc finger region" description="C3H1-type" evidence="5">
    <location>
        <begin position="174"/>
        <end position="202"/>
    </location>
</feature>
<dbReference type="PROSITE" id="PS50103">
    <property type="entry name" value="ZF_C3H1"/>
    <property type="match status" value="4"/>
</dbReference>
<dbReference type="InterPro" id="IPR000571">
    <property type="entry name" value="Znf_CCCH"/>
</dbReference>
<feature type="compositionally biased region" description="Polar residues" evidence="6">
    <location>
        <begin position="813"/>
        <end position="826"/>
    </location>
</feature>
<dbReference type="InterPro" id="IPR045877">
    <property type="entry name" value="ZFP36-like"/>
</dbReference>
<organism evidence="9 10">
    <name type="scientific">Coccomyxa subellipsoidea</name>
    <dbReference type="NCBI Taxonomy" id="248742"/>
    <lineage>
        <taxon>Eukaryota</taxon>
        <taxon>Viridiplantae</taxon>
        <taxon>Chlorophyta</taxon>
        <taxon>core chlorophytes</taxon>
        <taxon>Trebouxiophyceae</taxon>
        <taxon>Trebouxiophyceae incertae sedis</taxon>
        <taxon>Coccomyxaceae</taxon>
        <taxon>Coccomyxa</taxon>
    </lineage>
</organism>
<evidence type="ECO:0000313" key="10">
    <source>
        <dbReference type="Proteomes" id="UP001491310"/>
    </source>
</evidence>
<evidence type="ECO:0000259" key="7">
    <source>
        <dbReference type="PROSITE" id="PS50030"/>
    </source>
</evidence>
<evidence type="ECO:0000256" key="2">
    <source>
        <dbReference type="ARBA" id="ARBA00022737"/>
    </source>
</evidence>
<evidence type="ECO:0000256" key="5">
    <source>
        <dbReference type="PROSITE-ProRule" id="PRU00723"/>
    </source>
</evidence>
<dbReference type="SMART" id="SM00165">
    <property type="entry name" value="UBA"/>
    <property type="match status" value="1"/>
</dbReference>
<dbReference type="Pfam" id="PF00627">
    <property type="entry name" value="UBA"/>
    <property type="match status" value="1"/>
</dbReference>
<dbReference type="PANTHER" id="PTHR12547:SF18">
    <property type="entry name" value="PROTEIN TIS11"/>
    <property type="match status" value="1"/>
</dbReference>
<feature type="domain" description="C3H1-type" evidence="8">
    <location>
        <begin position="296"/>
        <end position="324"/>
    </location>
</feature>
<dbReference type="InterPro" id="IPR015940">
    <property type="entry name" value="UBA"/>
</dbReference>
<dbReference type="Pfam" id="PF00642">
    <property type="entry name" value="zf-CCCH"/>
    <property type="match status" value="3"/>
</dbReference>
<feature type="region of interest" description="Disordered" evidence="6">
    <location>
        <begin position="803"/>
        <end position="826"/>
    </location>
</feature>
<feature type="domain" description="C3H1-type" evidence="8">
    <location>
        <begin position="174"/>
        <end position="202"/>
    </location>
</feature>
<dbReference type="InterPro" id="IPR009060">
    <property type="entry name" value="UBA-like_sf"/>
</dbReference>
<evidence type="ECO:0000256" key="6">
    <source>
        <dbReference type="SAM" id="MobiDB-lite"/>
    </source>
</evidence>
<feature type="zinc finger region" description="C3H1-type" evidence="5">
    <location>
        <begin position="296"/>
        <end position="324"/>
    </location>
</feature>
<feature type="zinc finger region" description="C3H1-type" evidence="5">
    <location>
        <begin position="223"/>
        <end position="246"/>
    </location>
</feature>
<comment type="caution">
    <text evidence="9">The sequence shown here is derived from an EMBL/GenBank/DDBJ whole genome shotgun (WGS) entry which is preliminary data.</text>
</comment>
<dbReference type="SUPFAM" id="SSF90229">
    <property type="entry name" value="CCCH zinc finger"/>
    <property type="match status" value="3"/>
</dbReference>
<evidence type="ECO:0000256" key="1">
    <source>
        <dbReference type="ARBA" id="ARBA00022723"/>
    </source>
</evidence>
<dbReference type="SUPFAM" id="SSF46934">
    <property type="entry name" value="UBA-like"/>
    <property type="match status" value="1"/>
</dbReference>
<feature type="zinc finger region" description="C3H1-type" evidence="5">
    <location>
        <begin position="391"/>
        <end position="418"/>
    </location>
</feature>
<feature type="compositionally biased region" description="Pro residues" evidence="6">
    <location>
        <begin position="744"/>
        <end position="754"/>
    </location>
</feature>
<keyword evidence="2" id="KW-0677">Repeat</keyword>
<accession>A0ABR2YDX8</accession>
<dbReference type="PROSITE" id="PS50030">
    <property type="entry name" value="UBA"/>
    <property type="match status" value="1"/>
</dbReference>
<evidence type="ECO:0000256" key="4">
    <source>
        <dbReference type="ARBA" id="ARBA00022833"/>
    </source>
</evidence>
<reference evidence="9 10" key="1">
    <citation type="journal article" date="2024" name="Nat. Commun.">
        <title>Phylogenomics reveals the evolutionary origins of lichenization in chlorophyte algae.</title>
        <authorList>
            <person name="Puginier C."/>
            <person name="Libourel C."/>
            <person name="Otte J."/>
            <person name="Skaloud P."/>
            <person name="Haon M."/>
            <person name="Grisel S."/>
            <person name="Petersen M."/>
            <person name="Berrin J.G."/>
            <person name="Delaux P.M."/>
            <person name="Dal Grande F."/>
            <person name="Keller J."/>
        </authorList>
    </citation>
    <scope>NUCLEOTIDE SEQUENCE [LARGE SCALE GENOMIC DNA]</scope>
    <source>
        <strain evidence="9 10">SAG 216-7</strain>
    </source>
</reference>
<feature type="domain" description="C3H1-type" evidence="8">
    <location>
        <begin position="223"/>
        <end position="246"/>
    </location>
</feature>
<dbReference type="EMBL" id="JALJOT010000014">
    <property type="protein sequence ID" value="KAK9903429.1"/>
    <property type="molecule type" value="Genomic_DNA"/>
</dbReference>
<keyword evidence="4 5" id="KW-0862">Zinc</keyword>
<feature type="compositionally biased region" description="Polar residues" evidence="6">
    <location>
        <begin position="727"/>
        <end position="737"/>
    </location>
</feature>
<evidence type="ECO:0000259" key="8">
    <source>
        <dbReference type="PROSITE" id="PS50103"/>
    </source>
</evidence>
<feature type="region of interest" description="Disordered" evidence="6">
    <location>
        <begin position="70"/>
        <end position="119"/>
    </location>
</feature>
<feature type="domain" description="C3H1-type" evidence="8">
    <location>
        <begin position="391"/>
        <end position="418"/>
    </location>
</feature>